<feature type="transmembrane region" description="Helical" evidence="3">
    <location>
        <begin position="125"/>
        <end position="147"/>
    </location>
</feature>
<proteinExistence type="predicted"/>
<feature type="transmembrane region" description="Helical" evidence="3">
    <location>
        <begin position="97"/>
        <end position="116"/>
    </location>
</feature>
<gene>
    <name evidence="4" type="ORF">A3F27_03450</name>
</gene>
<dbReference type="AlphaFoldDB" id="A0A1F6E668"/>
<organism evidence="4 5">
    <name type="scientific">Candidatus Kaiserbacteria bacterium RIFCSPHIGHO2_12_FULL_53_13</name>
    <dbReference type="NCBI Taxonomy" id="1798502"/>
    <lineage>
        <taxon>Bacteria</taxon>
        <taxon>Candidatus Kaiseribacteriota</taxon>
    </lineage>
</organism>
<evidence type="ECO:0000256" key="1">
    <source>
        <dbReference type="SAM" id="Coils"/>
    </source>
</evidence>
<keyword evidence="3" id="KW-1133">Transmembrane helix</keyword>
<feature type="compositionally biased region" description="Low complexity" evidence="2">
    <location>
        <begin position="531"/>
        <end position="542"/>
    </location>
</feature>
<name>A0A1F6E668_9BACT</name>
<dbReference type="EMBL" id="MFLP01000038">
    <property type="protein sequence ID" value="OGG69136.1"/>
    <property type="molecule type" value="Genomic_DNA"/>
</dbReference>
<feature type="region of interest" description="Disordered" evidence="2">
    <location>
        <begin position="691"/>
        <end position="713"/>
    </location>
</feature>
<feature type="region of interest" description="Disordered" evidence="2">
    <location>
        <begin position="777"/>
        <end position="797"/>
    </location>
</feature>
<evidence type="ECO:0000256" key="2">
    <source>
        <dbReference type="SAM" id="MobiDB-lite"/>
    </source>
</evidence>
<feature type="transmembrane region" description="Helical" evidence="3">
    <location>
        <begin position="250"/>
        <end position="269"/>
    </location>
</feature>
<reference evidence="4 5" key="1">
    <citation type="journal article" date="2016" name="Nat. Commun.">
        <title>Thousands of microbial genomes shed light on interconnected biogeochemical processes in an aquifer system.</title>
        <authorList>
            <person name="Anantharaman K."/>
            <person name="Brown C.T."/>
            <person name="Hug L.A."/>
            <person name="Sharon I."/>
            <person name="Castelle C.J."/>
            <person name="Probst A.J."/>
            <person name="Thomas B.C."/>
            <person name="Singh A."/>
            <person name="Wilkins M.J."/>
            <person name="Karaoz U."/>
            <person name="Brodie E.L."/>
            <person name="Williams K.H."/>
            <person name="Hubbard S.S."/>
            <person name="Banfield J.F."/>
        </authorList>
    </citation>
    <scope>NUCLEOTIDE SEQUENCE [LARGE SCALE GENOMIC DNA]</scope>
</reference>
<dbReference type="Proteomes" id="UP000176689">
    <property type="component" value="Unassembled WGS sequence"/>
</dbReference>
<evidence type="ECO:0000313" key="4">
    <source>
        <dbReference type="EMBL" id="OGG69136.1"/>
    </source>
</evidence>
<keyword evidence="3" id="KW-0812">Transmembrane</keyword>
<feature type="transmembrane region" description="Helical" evidence="3">
    <location>
        <begin position="289"/>
        <end position="310"/>
    </location>
</feature>
<evidence type="ECO:0000313" key="5">
    <source>
        <dbReference type="Proteomes" id="UP000176689"/>
    </source>
</evidence>
<feature type="coiled-coil region" evidence="1">
    <location>
        <begin position="631"/>
        <end position="658"/>
    </location>
</feature>
<feature type="compositionally biased region" description="Pro residues" evidence="2">
    <location>
        <begin position="785"/>
        <end position="797"/>
    </location>
</feature>
<comment type="caution">
    <text evidence="4">The sequence shown here is derived from an EMBL/GenBank/DDBJ whole genome shotgun (WGS) entry which is preliminary data.</text>
</comment>
<protein>
    <submittedName>
        <fullName evidence="4">Uncharacterized protein</fullName>
    </submittedName>
</protein>
<accession>A0A1F6E668</accession>
<feature type="transmembrane region" description="Helical" evidence="3">
    <location>
        <begin position="219"/>
        <end position="241"/>
    </location>
</feature>
<feature type="compositionally biased region" description="Basic and acidic residues" evidence="2">
    <location>
        <begin position="692"/>
        <end position="712"/>
    </location>
</feature>
<keyword evidence="3" id="KW-0472">Membrane</keyword>
<keyword evidence="1" id="KW-0175">Coiled coil</keyword>
<evidence type="ECO:0000256" key="3">
    <source>
        <dbReference type="SAM" id="Phobius"/>
    </source>
</evidence>
<feature type="region of interest" description="Disordered" evidence="2">
    <location>
        <begin position="525"/>
        <end position="544"/>
    </location>
</feature>
<sequence length="797" mass="85692">MAVFLAPAVLSAAMWALRALPYVVGGLVAAGATYLLAPQIVSFIGGVLLSLSTTILIYSGNLFNMLIESVVIGFPDTLKALGMVDGINVVWTVFRDIANIAIIGMFVFIAISIILGNKEYGQKKLVASVLIVAILINFSLLFTKMIIDGGNFTAYQFYKSASFATTINAPGAGATPAAGLQQTQQSAGVSGTFLRIVGITGFWDTKFALKDMADLNGSWAAMGWALVAAVMILMAAGVFLYGSFVMVARALLLVFVMITGPLAFATHLIPGLEKGAYGWNAWWKSLIRGALFAPLLMIFLWASLIVLSNASKGNNGSLGGFLSNPGSADNWRVMIVYLFTMGLLFFSIKLASSFATTIGMFNIASMVTAAPFTIGSRLAGFALRNTAGRGAAVIEKGFNERLGIARTALATPDLKENDPKRYKQLQGEINALEKRRRFTGWFAKQNYNAVQLAQTPVGKYISKATGITSPIAAGDAKASFAESAKKTAEAATARAEAAYNLTKNQQEKMREDTFKKQMEMWKKRKEERSAAQETARQTAEASRQLASTARAMLGANKQRVADNAESQKAPLQVEKGAAEANLKKVRGEATTQKATIELNSDVAIKELQDQMHYAGNNTDRKAIEVKLNAKVAEKHGLIEEQEKRITEAENHVRGLDNSLQKIDKDTGKAVEALEDGVKKLEKTAEADADTFNEIKKTNDRDTKRSGESDANKEANAVVQDAINALKDPGAEAAEKYATNILARMLGRKTYKGEKAAGMFKERAGKTRVRRMLEETIGDIGAPAGAAPPPPGPAGPHP</sequence>
<feature type="transmembrane region" description="Helical" evidence="3">
    <location>
        <begin position="35"/>
        <end position="58"/>
    </location>
</feature>
<feature type="transmembrane region" description="Helical" evidence="3">
    <location>
        <begin position="331"/>
        <end position="348"/>
    </location>
</feature>